<name>A0A448DVN3_PSEFL</name>
<sequence>MIEEQFDPSNTYELHFDGDRIGYVQKGLYFEGAKQQQCGEIRDGFFFYNGKAAGTVDGLTLLRTHPEPMTILQLIPLER</sequence>
<dbReference type="AlphaFoldDB" id="A0A448DVN3"/>
<gene>
    <name evidence="1" type="ORF">NCTC9428_02471</name>
</gene>
<reference evidence="1 2" key="1">
    <citation type="submission" date="2018-12" db="EMBL/GenBank/DDBJ databases">
        <authorList>
            <consortium name="Pathogen Informatics"/>
        </authorList>
    </citation>
    <scope>NUCLEOTIDE SEQUENCE [LARGE SCALE GENOMIC DNA]</scope>
    <source>
        <strain evidence="1 2">NCTC9428</strain>
    </source>
</reference>
<evidence type="ECO:0000313" key="1">
    <source>
        <dbReference type="EMBL" id="VEF10857.1"/>
    </source>
</evidence>
<dbReference type="EMBL" id="LR134318">
    <property type="protein sequence ID" value="VEF10857.1"/>
    <property type="molecule type" value="Genomic_DNA"/>
</dbReference>
<organism evidence="1 2">
    <name type="scientific">Pseudomonas fluorescens</name>
    <dbReference type="NCBI Taxonomy" id="294"/>
    <lineage>
        <taxon>Bacteria</taxon>
        <taxon>Pseudomonadati</taxon>
        <taxon>Pseudomonadota</taxon>
        <taxon>Gammaproteobacteria</taxon>
        <taxon>Pseudomonadales</taxon>
        <taxon>Pseudomonadaceae</taxon>
        <taxon>Pseudomonas</taxon>
    </lineage>
</organism>
<accession>A0A448DVN3</accession>
<dbReference type="RefSeq" id="WP_126362917.1">
    <property type="nucleotide sequence ID" value="NZ_LR134318.1"/>
</dbReference>
<protein>
    <submittedName>
        <fullName evidence="1">Uncharacterized protein</fullName>
    </submittedName>
</protein>
<dbReference type="OrthoDB" id="6990686at2"/>
<dbReference type="Proteomes" id="UP000281909">
    <property type="component" value="Chromosome"/>
</dbReference>
<evidence type="ECO:0000313" key="2">
    <source>
        <dbReference type="Proteomes" id="UP000281909"/>
    </source>
</evidence>
<proteinExistence type="predicted"/>